<reference evidence="1" key="1">
    <citation type="journal article" date="2015" name="Nature">
        <title>Complex archaea that bridge the gap between prokaryotes and eukaryotes.</title>
        <authorList>
            <person name="Spang A."/>
            <person name="Saw J.H."/>
            <person name="Jorgensen S.L."/>
            <person name="Zaremba-Niedzwiedzka K."/>
            <person name="Martijn J."/>
            <person name="Lind A.E."/>
            <person name="van Eijk R."/>
            <person name="Schleper C."/>
            <person name="Guy L."/>
            <person name="Ettema T.J."/>
        </authorList>
    </citation>
    <scope>NUCLEOTIDE SEQUENCE</scope>
</reference>
<organism evidence="1">
    <name type="scientific">marine sediment metagenome</name>
    <dbReference type="NCBI Taxonomy" id="412755"/>
    <lineage>
        <taxon>unclassified sequences</taxon>
        <taxon>metagenomes</taxon>
        <taxon>ecological metagenomes</taxon>
    </lineage>
</organism>
<proteinExistence type="predicted"/>
<name>A0A0F9V3C0_9ZZZZ</name>
<sequence>MSESQQQEEHRHADGCEGRYWRAGSPRYKGPCTCGLEGRAEWSYDELQKAYAKLVASYHEFAECVLFSTDDPVIHNYVKEYVADVGLDL</sequence>
<accession>A0A0F9V3C0</accession>
<dbReference type="EMBL" id="LAZR01000460">
    <property type="protein sequence ID" value="KKN68011.1"/>
    <property type="molecule type" value="Genomic_DNA"/>
</dbReference>
<dbReference type="AlphaFoldDB" id="A0A0F9V3C0"/>
<gene>
    <name evidence="1" type="ORF">LCGC14_0455670</name>
</gene>
<evidence type="ECO:0000313" key="1">
    <source>
        <dbReference type="EMBL" id="KKN68011.1"/>
    </source>
</evidence>
<comment type="caution">
    <text evidence="1">The sequence shown here is derived from an EMBL/GenBank/DDBJ whole genome shotgun (WGS) entry which is preliminary data.</text>
</comment>
<protein>
    <submittedName>
        <fullName evidence="1">Uncharacterized protein</fullName>
    </submittedName>
</protein>